<sequence length="116" mass="13149">MEIEMEKMDPQLNYMSAPYSYQQPPLSMPPSPHTVRTIIMPTAFSKENQRMTCPRCNVDINTRVESVPNMKTHLIAFLLCVCGCCCCAPCPYFMDSCIIHKHYCPACSSYLGESIN</sequence>
<keyword evidence="10" id="KW-1185">Reference proteome</keyword>
<comment type="caution">
    <text evidence="9">The sequence shown here is derived from an EMBL/GenBank/DDBJ whole genome shotgun (WGS) entry which is preliminary data.</text>
</comment>
<organism evidence="9 10">
    <name type="scientific">Temnothorax longispinosus</name>
    <dbReference type="NCBI Taxonomy" id="300112"/>
    <lineage>
        <taxon>Eukaryota</taxon>
        <taxon>Metazoa</taxon>
        <taxon>Ecdysozoa</taxon>
        <taxon>Arthropoda</taxon>
        <taxon>Hexapoda</taxon>
        <taxon>Insecta</taxon>
        <taxon>Pterygota</taxon>
        <taxon>Neoptera</taxon>
        <taxon>Endopterygota</taxon>
        <taxon>Hymenoptera</taxon>
        <taxon>Apocrita</taxon>
        <taxon>Aculeata</taxon>
        <taxon>Formicoidea</taxon>
        <taxon>Formicidae</taxon>
        <taxon>Myrmicinae</taxon>
        <taxon>Temnothorax</taxon>
    </lineage>
</organism>
<dbReference type="GO" id="GO:0005765">
    <property type="term" value="C:lysosomal membrane"/>
    <property type="evidence" value="ECO:0007669"/>
    <property type="project" value="UniProtKB-SubCell"/>
</dbReference>
<evidence type="ECO:0000256" key="2">
    <source>
        <dbReference type="ARBA" id="ARBA00004481"/>
    </source>
</evidence>
<evidence type="ECO:0000259" key="8">
    <source>
        <dbReference type="PROSITE" id="PS51837"/>
    </source>
</evidence>
<dbReference type="InterPro" id="IPR006629">
    <property type="entry name" value="LITAF"/>
</dbReference>
<evidence type="ECO:0000256" key="5">
    <source>
        <dbReference type="ARBA" id="ARBA00022723"/>
    </source>
</evidence>
<comment type="subcellular location">
    <subcellularLocation>
        <location evidence="2">Endosome membrane</location>
        <topology evidence="2">Peripheral membrane protein</topology>
    </subcellularLocation>
    <subcellularLocation>
        <location evidence="1">Late endosome membrane</location>
    </subcellularLocation>
    <subcellularLocation>
        <location evidence="3">Lysosome membrane</location>
        <topology evidence="3">Peripheral membrane protein</topology>
        <orientation evidence="3">Cytoplasmic side</orientation>
    </subcellularLocation>
</comment>
<dbReference type="InterPro" id="IPR037519">
    <property type="entry name" value="LITAF_fam"/>
</dbReference>
<dbReference type="Pfam" id="PF10601">
    <property type="entry name" value="zf-LITAF-like"/>
    <property type="match status" value="1"/>
</dbReference>
<reference evidence="9 10" key="1">
    <citation type="journal article" date="2019" name="Philos. Trans. R. Soc. Lond., B, Biol. Sci.">
        <title>Ant behaviour and brain gene expression of defending hosts depend on the ecological success of the intruding social parasite.</title>
        <authorList>
            <person name="Kaur R."/>
            <person name="Stoldt M."/>
            <person name="Jongepier E."/>
            <person name="Feldmeyer B."/>
            <person name="Menzel F."/>
            <person name="Bornberg-Bauer E."/>
            <person name="Foitzik S."/>
        </authorList>
    </citation>
    <scope>NUCLEOTIDE SEQUENCE [LARGE SCALE GENOMIC DNA]</scope>
    <source>
        <tissue evidence="9">Whole body</tissue>
    </source>
</reference>
<evidence type="ECO:0000256" key="1">
    <source>
        <dbReference type="ARBA" id="ARBA00004414"/>
    </source>
</evidence>
<keyword evidence="5" id="KW-0479">Metal-binding</keyword>
<dbReference type="PANTHER" id="PTHR23292:SF14">
    <property type="entry name" value="FI16615P1-RELATED"/>
    <property type="match status" value="1"/>
</dbReference>
<evidence type="ECO:0000313" key="10">
    <source>
        <dbReference type="Proteomes" id="UP000310200"/>
    </source>
</evidence>
<comment type="similarity">
    <text evidence="4">Belongs to the CDIP1/LITAF family.</text>
</comment>
<dbReference type="PROSITE" id="PS51837">
    <property type="entry name" value="LITAF"/>
    <property type="match status" value="1"/>
</dbReference>
<keyword evidence="6" id="KW-0862">Zinc</keyword>
<keyword evidence="7" id="KW-0472">Membrane</keyword>
<evidence type="ECO:0000256" key="3">
    <source>
        <dbReference type="ARBA" id="ARBA00004630"/>
    </source>
</evidence>
<evidence type="ECO:0000256" key="6">
    <source>
        <dbReference type="ARBA" id="ARBA00022833"/>
    </source>
</evidence>
<evidence type="ECO:0000256" key="4">
    <source>
        <dbReference type="ARBA" id="ARBA00005975"/>
    </source>
</evidence>
<dbReference type="SMART" id="SM00714">
    <property type="entry name" value="LITAF"/>
    <property type="match status" value="1"/>
</dbReference>
<dbReference type="STRING" id="300112.A0A4S2KVL8"/>
<dbReference type="GO" id="GO:0008270">
    <property type="term" value="F:zinc ion binding"/>
    <property type="evidence" value="ECO:0007669"/>
    <property type="project" value="TreeGrafter"/>
</dbReference>
<evidence type="ECO:0000256" key="7">
    <source>
        <dbReference type="ARBA" id="ARBA00023136"/>
    </source>
</evidence>
<name>A0A4S2KVL8_9HYME</name>
<dbReference type="Proteomes" id="UP000310200">
    <property type="component" value="Unassembled WGS sequence"/>
</dbReference>
<protein>
    <recommendedName>
        <fullName evidence="8">LITAF domain-containing protein</fullName>
    </recommendedName>
</protein>
<accession>A0A4S2KVL8</accession>
<dbReference type="PANTHER" id="PTHR23292">
    <property type="entry name" value="LIPOPOLYSACCHARIDE-INDUCED TUMOR NECROSIS FACTOR-ALPHA FACTOR"/>
    <property type="match status" value="1"/>
</dbReference>
<dbReference type="AlphaFoldDB" id="A0A4S2KVL8"/>
<evidence type="ECO:0000313" key="9">
    <source>
        <dbReference type="EMBL" id="TGZ54011.1"/>
    </source>
</evidence>
<gene>
    <name evidence="9" type="ORF">DBV15_12327</name>
</gene>
<dbReference type="EMBL" id="QBLH01000835">
    <property type="protein sequence ID" value="TGZ54011.1"/>
    <property type="molecule type" value="Genomic_DNA"/>
</dbReference>
<feature type="domain" description="LITAF" evidence="8">
    <location>
        <begin position="33"/>
        <end position="116"/>
    </location>
</feature>
<dbReference type="GO" id="GO:0031902">
    <property type="term" value="C:late endosome membrane"/>
    <property type="evidence" value="ECO:0007669"/>
    <property type="project" value="UniProtKB-SubCell"/>
</dbReference>
<proteinExistence type="inferred from homology"/>